<dbReference type="InterPro" id="IPR029063">
    <property type="entry name" value="SAM-dependent_MTases_sf"/>
</dbReference>
<dbReference type="CDD" id="cd02440">
    <property type="entry name" value="AdoMet_MTases"/>
    <property type="match status" value="1"/>
</dbReference>
<name>A0ABZ2M6W6_9BACT</name>
<dbReference type="GO" id="GO:0008168">
    <property type="term" value="F:methyltransferase activity"/>
    <property type="evidence" value="ECO:0007669"/>
    <property type="project" value="UniProtKB-KW"/>
</dbReference>
<evidence type="ECO:0000313" key="3">
    <source>
        <dbReference type="Proteomes" id="UP001370348"/>
    </source>
</evidence>
<dbReference type="RefSeq" id="WP_394827896.1">
    <property type="nucleotide sequence ID" value="NZ_CP089984.1"/>
</dbReference>
<keyword evidence="2" id="KW-0489">Methyltransferase</keyword>
<keyword evidence="2" id="KW-0808">Transferase</keyword>
<organism evidence="2 3">
    <name type="scientific">Pendulispora albinea</name>
    <dbReference type="NCBI Taxonomy" id="2741071"/>
    <lineage>
        <taxon>Bacteria</taxon>
        <taxon>Pseudomonadati</taxon>
        <taxon>Myxococcota</taxon>
        <taxon>Myxococcia</taxon>
        <taxon>Myxococcales</taxon>
        <taxon>Sorangiineae</taxon>
        <taxon>Pendulisporaceae</taxon>
        <taxon>Pendulispora</taxon>
    </lineage>
</organism>
<dbReference type="InterPro" id="IPR041698">
    <property type="entry name" value="Methyltransf_25"/>
</dbReference>
<dbReference type="SUPFAM" id="SSF53335">
    <property type="entry name" value="S-adenosyl-L-methionine-dependent methyltransferases"/>
    <property type="match status" value="1"/>
</dbReference>
<dbReference type="Gene3D" id="3.40.50.150">
    <property type="entry name" value="Vaccinia Virus protein VP39"/>
    <property type="match status" value="1"/>
</dbReference>
<dbReference type="Pfam" id="PF13649">
    <property type="entry name" value="Methyltransf_25"/>
    <property type="match status" value="1"/>
</dbReference>
<keyword evidence="3" id="KW-1185">Reference proteome</keyword>
<reference evidence="2 3" key="1">
    <citation type="submission" date="2021-12" db="EMBL/GenBank/DDBJ databases">
        <title>Discovery of the Pendulisporaceae a myxobacterial family with distinct sporulation behavior and unique specialized metabolism.</title>
        <authorList>
            <person name="Garcia R."/>
            <person name="Popoff A."/>
            <person name="Bader C.D."/>
            <person name="Loehr J."/>
            <person name="Walesch S."/>
            <person name="Walt C."/>
            <person name="Boldt J."/>
            <person name="Bunk B."/>
            <person name="Haeckl F.J.F.P.J."/>
            <person name="Gunesch A.P."/>
            <person name="Birkelbach J."/>
            <person name="Nuebel U."/>
            <person name="Pietschmann T."/>
            <person name="Bach T."/>
            <person name="Mueller R."/>
        </authorList>
    </citation>
    <scope>NUCLEOTIDE SEQUENCE [LARGE SCALE GENOMIC DNA]</scope>
    <source>
        <strain evidence="2 3">MSr11954</strain>
    </source>
</reference>
<dbReference type="Proteomes" id="UP001370348">
    <property type="component" value="Chromosome"/>
</dbReference>
<gene>
    <name evidence="2" type="ORF">LZC94_13445</name>
</gene>
<dbReference type="EMBL" id="CP089984">
    <property type="protein sequence ID" value="WXB18254.1"/>
    <property type="molecule type" value="Genomic_DNA"/>
</dbReference>
<sequence length="213" mass="23748">MTSKLRAIEESYSRIAQSYADHFFDELRHKPLDRALLDVFADQVRGRGPVLDVGCGPGQTSRALVERGLPVTGLDLAPEMIAEAARRSPDIAFRTGSMLALEDADATYAGLTAFYAIVHFDREELAQACREFHRVLQPQGLALASFHLGGDIVHRDELFGQRVSLDFVFFERGIVEEAFLAAGFRIEAFLERAPYPEVEHPTQRGYVLARKPA</sequence>
<evidence type="ECO:0000313" key="2">
    <source>
        <dbReference type="EMBL" id="WXB18254.1"/>
    </source>
</evidence>
<protein>
    <submittedName>
        <fullName evidence="2">Class I SAM-dependent methyltransferase</fullName>
    </submittedName>
</protein>
<accession>A0ABZ2M6W6</accession>
<dbReference type="PANTHER" id="PTHR42912">
    <property type="entry name" value="METHYLTRANSFERASE"/>
    <property type="match status" value="1"/>
</dbReference>
<evidence type="ECO:0000259" key="1">
    <source>
        <dbReference type="Pfam" id="PF13649"/>
    </source>
</evidence>
<dbReference type="InterPro" id="IPR050508">
    <property type="entry name" value="Methyltransf_Superfamily"/>
</dbReference>
<dbReference type="GO" id="GO:0032259">
    <property type="term" value="P:methylation"/>
    <property type="evidence" value="ECO:0007669"/>
    <property type="project" value="UniProtKB-KW"/>
</dbReference>
<feature type="domain" description="Methyltransferase" evidence="1">
    <location>
        <begin position="50"/>
        <end position="140"/>
    </location>
</feature>
<proteinExistence type="predicted"/>